<dbReference type="GO" id="GO:0007165">
    <property type="term" value="P:signal transduction"/>
    <property type="evidence" value="ECO:0007669"/>
    <property type="project" value="InterPro"/>
</dbReference>
<dbReference type="Gene3D" id="3.40.50.300">
    <property type="entry name" value="P-loop containing nucleotide triphosphate hydrolases"/>
    <property type="match status" value="1"/>
</dbReference>
<dbReference type="PROSITE" id="PS51419">
    <property type="entry name" value="RAB"/>
    <property type="match status" value="1"/>
</dbReference>
<accession>A0AAW2ZJQ1</accession>
<evidence type="ECO:0000256" key="7">
    <source>
        <dbReference type="ARBA" id="ARBA00023136"/>
    </source>
</evidence>
<dbReference type="PROSITE" id="PS51421">
    <property type="entry name" value="RAS"/>
    <property type="match status" value="1"/>
</dbReference>
<evidence type="ECO:0000256" key="8">
    <source>
        <dbReference type="SAM" id="MobiDB-lite"/>
    </source>
</evidence>
<evidence type="ECO:0000256" key="1">
    <source>
        <dbReference type="ARBA" id="ARBA00004236"/>
    </source>
</evidence>
<keyword evidence="10" id="KW-1185">Reference proteome</keyword>
<dbReference type="Pfam" id="PF00071">
    <property type="entry name" value="Ras"/>
    <property type="match status" value="1"/>
</dbReference>
<dbReference type="AlphaFoldDB" id="A0AAW2ZJQ1"/>
<dbReference type="SMART" id="SM00175">
    <property type="entry name" value="RAB"/>
    <property type="match status" value="1"/>
</dbReference>
<feature type="region of interest" description="Disordered" evidence="8">
    <location>
        <begin position="177"/>
        <end position="218"/>
    </location>
</feature>
<evidence type="ECO:0000256" key="3">
    <source>
        <dbReference type="ARBA" id="ARBA00022475"/>
    </source>
</evidence>
<dbReference type="PRINTS" id="PR00449">
    <property type="entry name" value="RASTRNSFRMNG"/>
</dbReference>
<reference evidence="9 10" key="1">
    <citation type="submission" date="2024-03" db="EMBL/GenBank/DDBJ databases">
        <title>The Acrasis kona genome and developmental transcriptomes reveal deep origins of eukaryotic multicellular pathways.</title>
        <authorList>
            <person name="Sheikh S."/>
            <person name="Fu C.-J."/>
            <person name="Brown M.W."/>
            <person name="Baldauf S.L."/>
        </authorList>
    </citation>
    <scope>NUCLEOTIDE SEQUENCE [LARGE SCALE GENOMIC DNA]</scope>
    <source>
        <strain evidence="9 10">ATCC MYA-3509</strain>
    </source>
</reference>
<sequence>MGYRTEYRIIVIGSGGVGKSALTIQYVQRLYIDIYDPTIEDSYRRQVDVDGTAIMLDILDTAGQEEFKAMRDENMGNGHGTIIVYSITDDQSFQETSKLFEELVSAKEVSEPYNIPIVLVGNKVDLESDRRMVTKEEGEEQAKKFGESCRFFETSAKLRINVDRIFEELVRLINKDLEQQSDEEDRQPASIESPPSSSRPDEKVSKKPTKTKKPCSLL</sequence>
<dbReference type="GO" id="GO:0005886">
    <property type="term" value="C:plasma membrane"/>
    <property type="evidence" value="ECO:0007669"/>
    <property type="project" value="UniProtKB-SubCell"/>
</dbReference>
<protein>
    <recommendedName>
        <fullName evidence="2">small monomeric GTPase</fullName>
        <ecNumber evidence="2">3.6.5.2</ecNumber>
    </recommendedName>
</protein>
<feature type="compositionally biased region" description="Basic residues" evidence="8">
    <location>
        <begin position="206"/>
        <end position="218"/>
    </location>
</feature>
<evidence type="ECO:0000313" key="9">
    <source>
        <dbReference type="EMBL" id="KAL0489613.1"/>
    </source>
</evidence>
<dbReference type="PROSITE" id="PS51420">
    <property type="entry name" value="RHO"/>
    <property type="match status" value="1"/>
</dbReference>
<keyword evidence="7" id="KW-0472">Membrane</keyword>
<keyword evidence="4" id="KW-0547">Nucleotide-binding</keyword>
<evidence type="ECO:0000256" key="6">
    <source>
        <dbReference type="ARBA" id="ARBA00023134"/>
    </source>
</evidence>
<dbReference type="SUPFAM" id="SSF52540">
    <property type="entry name" value="P-loop containing nucleoside triphosphate hydrolases"/>
    <property type="match status" value="1"/>
</dbReference>
<keyword evidence="3" id="KW-1003">Cell membrane</keyword>
<name>A0AAW2ZJQ1_9EUKA</name>
<gene>
    <name evidence="9" type="ORF">AKO1_010564</name>
</gene>
<organism evidence="9 10">
    <name type="scientific">Acrasis kona</name>
    <dbReference type="NCBI Taxonomy" id="1008807"/>
    <lineage>
        <taxon>Eukaryota</taxon>
        <taxon>Discoba</taxon>
        <taxon>Heterolobosea</taxon>
        <taxon>Tetramitia</taxon>
        <taxon>Eutetramitia</taxon>
        <taxon>Acrasidae</taxon>
        <taxon>Acrasis</taxon>
    </lineage>
</organism>
<evidence type="ECO:0000256" key="5">
    <source>
        <dbReference type="ARBA" id="ARBA00022801"/>
    </source>
</evidence>
<dbReference type="InterPro" id="IPR020849">
    <property type="entry name" value="Small_GTPase_Ras-type"/>
</dbReference>
<dbReference type="InterPro" id="IPR001806">
    <property type="entry name" value="Small_GTPase"/>
</dbReference>
<evidence type="ECO:0000313" key="10">
    <source>
        <dbReference type="Proteomes" id="UP001431209"/>
    </source>
</evidence>
<dbReference type="NCBIfam" id="TIGR00231">
    <property type="entry name" value="small_GTP"/>
    <property type="match status" value="1"/>
</dbReference>
<dbReference type="EC" id="3.6.5.2" evidence="2"/>
<dbReference type="GO" id="GO:0005525">
    <property type="term" value="F:GTP binding"/>
    <property type="evidence" value="ECO:0007669"/>
    <property type="project" value="UniProtKB-KW"/>
</dbReference>
<dbReference type="SMART" id="SM00173">
    <property type="entry name" value="RAS"/>
    <property type="match status" value="1"/>
</dbReference>
<evidence type="ECO:0000256" key="4">
    <source>
        <dbReference type="ARBA" id="ARBA00022741"/>
    </source>
</evidence>
<dbReference type="GO" id="GO:0003925">
    <property type="term" value="F:G protein activity"/>
    <property type="evidence" value="ECO:0007669"/>
    <property type="project" value="UniProtKB-EC"/>
</dbReference>
<dbReference type="CDD" id="cd00876">
    <property type="entry name" value="Ras"/>
    <property type="match status" value="1"/>
</dbReference>
<comment type="subcellular location">
    <subcellularLocation>
        <location evidence="1">Cell membrane</location>
    </subcellularLocation>
</comment>
<dbReference type="SMART" id="SM00176">
    <property type="entry name" value="RAN"/>
    <property type="match status" value="1"/>
</dbReference>
<comment type="caution">
    <text evidence="9">The sequence shown here is derived from an EMBL/GenBank/DDBJ whole genome shotgun (WGS) entry which is preliminary data.</text>
</comment>
<dbReference type="SMART" id="SM00174">
    <property type="entry name" value="RHO"/>
    <property type="match status" value="1"/>
</dbReference>
<proteinExistence type="predicted"/>
<dbReference type="Proteomes" id="UP001431209">
    <property type="component" value="Unassembled WGS sequence"/>
</dbReference>
<dbReference type="PANTHER" id="PTHR24070">
    <property type="entry name" value="RAS, DI-RAS, AND RHEB FAMILY MEMBERS OF SMALL GTPASE SUPERFAMILY"/>
    <property type="match status" value="1"/>
</dbReference>
<dbReference type="FunFam" id="3.40.50.300:FF:000343">
    <property type="entry name" value="Ras family gtpase"/>
    <property type="match status" value="1"/>
</dbReference>
<keyword evidence="6" id="KW-0342">GTP-binding</keyword>
<keyword evidence="5" id="KW-0378">Hydrolase</keyword>
<dbReference type="InterPro" id="IPR027417">
    <property type="entry name" value="P-loop_NTPase"/>
</dbReference>
<dbReference type="EMBL" id="JAOPGA020001574">
    <property type="protein sequence ID" value="KAL0489613.1"/>
    <property type="molecule type" value="Genomic_DNA"/>
</dbReference>
<dbReference type="InterPro" id="IPR005225">
    <property type="entry name" value="Small_GTP-bd"/>
</dbReference>
<evidence type="ECO:0000256" key="2">
    <source>
        <dbReference type="ARBA" id="ARBA00011984"/>
    </source>
</evidence>